<sequence length="171" mass="19559">MIPENEVSTKNLEAEVNATDEYRGEFKLTNLIYKTKWKNVVKENDDFSPVHSISNTKCDGNCLFRAFQIHICIYGSEDFQAEIREKVVQNITIRRGLFKDFIIGDLSYPRSIRSSADYEDLMSRDGEYAGHAELHRIGAISFVDITIFKGITYSTFKEAATQRGLLLNDSE</sequence>
<dbReference type="Gene3D" id="3.90.70.80">
    <property type="match status" value="1"/>
</dbReference>
<dbReference type="Proteomes" id="UP000499080">
    <property type="component" value="Unassembled WGS sequence"/>
</dbReference>
<accession>A0A4Y2JVF0</accession>
<dbReference type="InterPro" id="IPR003323">
    <property type="entry name" value="OTU_dom"/>
</dbReference>
<keyword evidence="3" id="KW-1185">Reference proteome</keyword>
<dbReference type="EMBL" id="BGPR01003856">
    <property type="protein sequence ID" value="GBM93176.1"/>
    <property type="molecule type" value="Genomic_DNA"/>
</dbReference>
<dbReference type="SUPFAM" id="SSF54001">
    <property type="entry name" value="Cysteine proteinases"/>
    <property type="match status" value="1"/>
</dbReference>
<proteinExistence type="predicted"/>
<dbReference type="InterPro" id="IPR038765">
    <property type="entry name" value="Papain-like_cys_pep_sf"/>
</dbReference>
<gene>
    <name evidence="2" type="ORF">AVEN_181973_1</name>
</gene>
<dbReference type="PROSITE" id="PS50802">
    <property type="entry name" value="OTU"/>
    <property type="match status" value="1"/>
</dbReference>
<dbReference type="OrthoDB" id="409956at2759"/>
<name>A0A4Y2JVF0_ARAVE</name>
<dbReference type="AlphaFoldDB" id="A0A4Y2JVF0"/>
<evidence type="ECO:0000259" key="1">
    <source>
        <dbReference type="PROSITE" id="PS50802"/>
    </source>
</evidence>
<protein>
    <recommendedName>
        <fullName evidence="1">OTU domain-containing protein</fullName>
    </recommendedName>
</protein>
<evidence type="ECO:0000313" key="3">
    <source>
        <dbReference type="Proteomes" id="UP000499080"/>
    </source>
</evidence>
<feature type="domain" description="OTU" evidence="1">
    <location>
        <begin position="51"/>
        <end position="171"/>
    </location>
</feature>
<reference evidence="2 3" key="1">
    <citation type="journal article" date="2019" name="Sci. Rep.">
        <title>Orb-weaving spider Araneus ventricosus genome elucidates the spidroin gene catalogue.</title>
        <authorList>
            <person name="Kono N."/>
            <person name="Nakamura H."/>
            <person name="Ohtoshi R."/>
            <person name="Moran D.A.P."/>
            <person name="Shinohara A."/>
            <person name="Yoshida Y."/>
            <person name="Fujiwara M."/>
            <person name="Mori M."/>
            <person name="Tomita M."/>
            <person name="Arakawa K."/>
        </authorList>
    </citation>
    <scope>NUCLEOTIDE SEQUENCE [LARGE SCALE GENOMIC DNA]</scope>
</reference>
<organism evidence="2 3">
    <name type="scientific">Araneus ventricosus</name>
    <name type="common">Orbweaver spider</name>
    <name type="synonym">Epeira ventricosa</name>
    <dbReference type="NCBI Taxonomy" id="182803"/>
    <lineage>
        <taxon>Eukaryota</taxon>
        <taxon>Metazoa</taxon>
        <taxon>Ecdysozoa</taxon>
        <taxon>Arthropoda</taxon>
        <taxon>Chelicerata</taxon>
        <taxon>Arachnida</taxon>
        <taxon>Araneae</taxon>
        <taxon>Araneomorphae</taxon>
        <taxon>Entelegynae</taxon>
        <taxon>Araneoidea</taxon>
        <taxon>Araneidae</taxon>
        <taxon>Araneus</taxon>
    </lineage>
</organism>
<comment type="caution">
    <text evidence="2">The sequence shown here is derived from an EMBL/GenBank/DDBJ whole genome shotgun (WGS) entry which is preliminary data.</text>
</comment>
<evidence type="ECO:0000313" key="2">
    <source>
        <dbReference type="EMBL" id="GBM93176.1"/>
    </source>
</evidence>